<feature type="transmembrane region" description="Helical" evidence="7">
    <location>
        <begin position="295"/>
        <end position="313"/>
    </location>
</feature>
<organism evidence="9 10">
    <name type="scientific">Paenibacillus lutrae</name>
    <dbReference type="NCBI Taxonomy" id="2078573"/>
    <lineage>
        <taxon>Bacteria</taxon>
        <taxon>Bacillati</taxon>
        <taxon>Bacillota</taxon>
        <taxon>Bacilli</taxon>
        <taxon>Bacillales</taxon>
        <taxon>Paenibacillaceae</taxon>
        <taxon>Paenibacillus</taxon>
    </lineage>
</organism>
<evidence type="ECO:0000256" key="5">
    <source>
        <dbReference type="ARBA" id="ARBA00022989"/>
    </source>
</evidence>
<feature type="transmembrane region" description="Helical" evidence="7">
    <location>
        <begin position="146"/>
        <end position="165"/>
    </location>
</feature>
<evidence type="ECO:0000256" key="4">
    <source>
        <dbReference type="ARBA" id="ARBA00022692"/>
    </source>
</evidence>
<comment type="caution">
    <text evidence="9">The sequence shown here is derived from an EMBL/GenBank/DDBJ whole genome shotgun (WGS) entry which is preliminary data.</text>
</comment>
<feature type="transmembrane region" description="Helical" evidence="7">
    <location>
        <begin position="333"/>
        <end position="355"/>
    </location>
</feature>
<feature type="transmembrane region" description="Helical" evidence="7">
    <location>
        <begin position="203"/>
        <end position="222"/>
    </location>
</feature>
<feature type="transmembrane region" description="Helical" evidence="7">
    <location>
        <begin position="172"/>
        <end position="191"/>
    </location>
</feature>
<feature type="transmembrane region" description="Helical" evidence="7">
    <location>
        <begin position="68"/>
        <end position="86"/>
    </location>
</feature>
<keyword evidence="5 7" id="KW-1133">Transmembrane helix</keyword>
<evidence type="ECO:0000256" key="1">
    <source>
        <dbReference type="ARBA" id="ARBA00004651"/>
    </source>
</evidence>
<keyword evidence="9" id="KW-0012">Acyltransferase</keyword>
<feature type="transmembrane region" description="Helical" evidence="7">
    <location>
        <begin position="234"/>
        <end position="253"/>
    </location>
</feature>
<protein>
    <submittedName>
        <fullName evidence="9">Acyltransferase family protein</fullName>
    </submittedName>
</protein>
<sequence>MKQQTPKALGRKIKINEIDIVRAVAIIAVVLIHSTPEAAMYSWQGTVVPDEGSLSQIIMFTLNRLSQFAVPMFILISGLVLFYRYSGNWTFKTAVQFYYKRLWSVVIPYLIWSFIYYIYNPWLAGVPMNLSAGDFLEKIKWADTGYHLYFMIIIFQFYLLFPLLMTLVRYKWFRVSMLPLGLVIQLGFYSYHHWFAEVEHTASLAPTYFAYFLAGGFLGLYYDTFRSKIKSFTAAASALMLLTGGANIAMFLLNRYQGQMFENTWYVVTMLVYAISTAVVLLGAGNVLLKRLPRIAGWLLPLGAYSFGIYLVHPVILSAFKHKISAPGNILSYNIYVLASFLTALIGSLIAAFIYRKAAQSIKRSKPKSAAGGRVTAGG</sequence>
<dbReference type="GO" id="GO:0005886">
    <property type="term" value="C:plasma membrane"/>
    <property type="evidence" value="ECO:0007669"/>
    <property type="project" value="UniProtKB-SubCell"/>
</dbReference>
<keyword evidence="3" id="KW-1003">Cell membrane</keyword>
<reference evidence="9 10" key="1">
    <citation type="journal article" date="2019" name="Microorganisms">
        <title>Paenibacillus lutrae sp. nov., A Chitinolytic Species Isolated from A River Otter in Castril Natural Park, Granada, Spain.</title>
        <authorList>
            <person name="Rodriguez M."/>
            <person name="Reina J.C."/>
            <person name="Bejar V."/>
            <person name="Llamas I."/>
        </authorList>
    </citation>
    <scope>NUCLEOTIDE SEQUENCE [LARGE SCALE GENOMIC DNA]</scope>
    <source>
        <strain evidence="9 10">N10</strain>
    </source>
</reference>
<feature type="transmembrane region" description="Helical" evidence="7">
    <location>
        <begin position="265"/>
        <end position="288"/>
    </location>
</feature>
<keyword evidence="10" id="KW-1185">Reference proteome</keyword>
<dbReference type="Proteomes" id="UP000490800">
    <property type="component" value="Unassembled WGS sequence"/>
</dbReference>
<dbReference type="InterPro" id="IPR002656">
    <property type="entry name" value="Acyl_transf_3_dom"/>
</dbReference>
<gene>
    <name evidence="9" type="ORF">EDM21_22805</name>
</gene>
<keyword evidence="6 7" id="KW-0472">Membrane</keyword>
<comment type="similarity">
    <text evidence="2">Belongs to the acyltransferase 3 family.</text>
</comment>
<keyword evidence="9" id="KW-0808">Transferase</keyword>
<accession>A0A7X3K1N3</accession>
<evidence type="ECO:0000259" key="8">
    <source>
        <dbReference type="Pfam" id="PF01757"/>
    </source>
</evidence>
<feature type="transmembrane region" description="Helical" evidence="7">
    <location>
        <begin position="20"/>
        <end position="43"/>
    </location>
</feature>
<evidence type="ECO:0000256" key="3">
    <source>
        <dbReference type="ARBA" id="ARBA00022475"/>
    </source>
</evidence>
<feature type="domain" description="Acyltransferase 3" evidence="8">
    <location>
        <begin position="16"/>
        <end position="351"/>
    </location>
</feature>
<dbReference type="GO" id="GO:0016413">
    <property type="term" value="F:O-acetyltransferase activity"/>
    <property type="evidence" value="ECO:0007669"/>
    <property type="project" value="TreeGrafter"/>
</dbReference>
<feature type="transmembrane region" description="Helical" evidence="7">
    <location>
        <begin position="98"/>
        <end position="119"/>
    </location>
</feature>
<name>A0A7X3K1N3_9BACL</name>
<dbReference type="PANTHER" id="PTHR40074:SF2">
    <property type="entry name" value="O-ACETYLTRANSFERASE WECH"/>
    <property type="match status" value="1"/>
</dbReference>
<evidence type="ECO:0000313" key="10">
    <source>
        <dbReference type="Proteomes" id="UP000490800"/>
    </source>
</evidence>
<dbReference type="Pfam" id="PF01757">
    <property type="entry name" value="Acyl_transf_3"/>
    <property type="match status" value="1"/>
</dbReference>
<evidence type="ECO:0000256" key="6">
    <source>
        <dbReference type="ARBA" id="ARBA00023136"/>
    </source>
</evidence>
<dbReference type="EMBL" id="RHLK01000021">
    <property type="protein sequence ID" value="MVP02317.1"/>
    <property type="molecule type" value="Genomic_DNA"/>
</dbReference>
<dbReference type="GO" id="GO:0009246">
    <property type="term" value="P:enterobacterial common antigen biosynthetic process"/>
    <property type="evidence" value="ECO:0007669"/>
    <property type="project" value="TreeGrafter"/>
</dbReference>
<dbReference type="AlphaFoldDB" id="A0A7X3K1N3"/>
<dbReference type="PANTHER" id="PTHR40074">
    <property type="entry name" value="O-ACETYLTRANSFERASE WECH"/>
    <property type="match status" value="1"/>
</dbReference>
<dbReference type="RefSeq" id="WP_157338684.1">
    <property type="nucleotide sequence ID" value="NZ_RHLK01000021.1"/>
</dbReference>
<evidence type="ECO:0000256" key="7">
    <source>
        <dbReference type="SAM" id="Phobius"/>
    </source>
</evidence>
<proteinExistence type="inferred from homology"/>
<evidence type="ECO:0000313" key="9">
    <source>
        <dbReference type="EMBL" id="MVP02317.1"/>
    </source>
</evidence>
<keyword evidence="4 7" id="KW-0812">Transmembrane</keyword>
<comment type="subcellular location">
    <subcellularLocation>
        <location evidence="1">Cell membrane</location>
        <topology evidence="1">Multi-pass membrane protein</topology>
    </subcellularLocation>
</comment>
<dbReference type="OrthoDB" id="65129at2"/>
<evidence type="ECO:0000256" key="2">
    <source>
        <dbReference type="ARBA" id="ARBA00007400"/>
    </source>
</evidence>